<comment type="similarity">
    <text evidence="2">Belongs to the terpene synthase family.</text>
</comment>
<dbReference type="SUPFAM" id="SSF48576">
    <property type="entry name" value="Terpenoid synthases"/>
    <property type="match status" value="1"/>
</dbReference>
<dbReference type="AlphaFoldDB" id="A0A918TA93"/>
<comment type="cofactor">
    <cofactor evidence="2">
        <name>Mg(2+)</name>
        <dbReference type="ChEBI" id="CHEBI:18420"/>
    </cofactor>
</comment>
<protein>
    <recommendedName>
        <fullName evidence="2">Terpene synthase</fullName>
        <ecNumber evidence="2">4.2.3.-</ecNumber>
    </recommendedName>
</protein>
<dbReference type="Pfam" id="PF19086">
    <property type="entry name" value="Terpene_syn_C_2"/>
    <property type="match status" value="1"/>
</dbReference>
<dbReference type="SFLD" id="SFLDS00005">
    <property type="entry name" value="Isoprenoid_Synthase_Type_I"/>
    <property type="match status" value="1"/>
</dbReference>
<dbReference type="PANTHER" id="PTHR35201">
    <property type="entry name" value="TERPENE SYNTHASE"/>
    <property type="match status" value="1"/>
</dbReference>
<accession>A0A918TA93</accession>
<dbReference type="GO" id="GO:0010333">
    <property type="term" value="F:terpene synthase activity"/>
    <property type="evidence" value="ECO:0007669"/>
    <property type="project" value="InterPro"/>
</dbReference>
<dbReference type="SFLD" id="SFLDG01020">
    <property type="entry name" value="Terpene_Cyclase_Like_2"/>
    <property type="match status" value="1"/>
</dbReference>
<reference evidence="3" key="2">
    <citation type="submission" date="2020-09" db="EMBL/GenBank/DDBJ databases">
        <authorList>
            <person name="Sun Q."/>
            <person name="Ohkuma M."/>
        </authorList>
    </citation>
    <scope>NUCLEOTIDE SEQUENCE</scope>
    <source>
        <strain evidence="3">JCM 4633</strain>
    </source>
</reference>
<dbReference type="EC" id="4.2.3.-" evidence="2"/>
<keyword evidence="2" id="KW-0479">Metal-binding</keyword>
<gene>
    <name evidence="3" type="ORF">GCM10010507_04660</name>
</gene>
<dbReference type="RefSeq" id="WP_190107883.1">
    <property type="nucleotide sequence ID" value="NZ_BMVB01000001.1"/>
</dbReference>
<evidence type="ECO:0000256" key="1">
    <source>
        <dbReference type="ARBA" id="ARBA00023239"/>
    </source>
</evidence>
<dbReference type="EMBL" id="BMVB01000001">
    <property type="protein sequence ID" value="GHC34839.1"/>
    <property type="molecule type" value="Genomic_DNA"/>
</dbReference>
<proteinExistence type="inferred from homology"/>
<comment type="caution">
    <text evidence="3">The sequence shown here is derived from an EMBL/GenBank/DDBJ whole genome shotgun (WGS) entry which is preliminary data.</text>
</comment>
<keyword evidence="2" id="KW-0460">Magnesium</keyword>
<dbReference type="PANTHER" id="PTHR35201:SF4">
    <property type="entry name" value="BETA-PINACENE SYNTHASE-RELATED"/>
    <property type="match status" value="1"/>
</dbReference>
<dbReference type="GO" id="GO:0046872">
    <property type="term" value="F:metal ion binding"/>
    <property type="evidence" value="ECO:0007669"/>
    <property type="project" value="UniProtKB-KW"/>
</dbReference>
<dbReference type="Proteomes" id="UP000646244">
    <property type="component" value="Unassembled WGS sequence"/>
</dbReference>
<dbReference type="InterPro" id="IPR034686">
    <property type="entry name" value="Terpene_cyclase-like_2"/>
</dbReference>
<name>A0A918TA93_STRCJ</name>
<evidence type="ECO:0000313" key="3">
    <source>
        <dbReference type="EMBL" id="GHC34839.1"/>
    </source>
</evidence>
<organism evidence="3 4">
    <name type="scientific">Streptomyces cinnamoneus</name>
    <name type="common">Streptoverticillium cinnamoneum</name>
    <dbReference type="NCBI Taxonomy" id="53446"/>
    <lineage>
        <taxon>Bacteria</taxon>
        <taxon>Bacillati</taxon>
        <taxon>Actinomycetota</taxon>
        <taxon>Actinomycetes</taxon>
        <taxon>Kitasatosporales</taxon>
        <taxon>Streptomycetaceae</taxon>
        <taxon>Streptomyces</taxon>
        <taxon>Streptomyces cinnamoneus group</taxon>
    </lineage>
</organism>
<dbReference type="InterPro" id="IPR008949">
    <property type="entry name" value="Isoprenoid_synthase_dom_sf"/>
</dbReference>
<keyword evidence="1 2" id="KW-0456">Lyase</keyword>
<evidence type="ECO:0000313" key="4">
    <source>
        <dbReference type="Proteomes" id="UP000646244"/>
    </source>
</evidence>
<sequence>MPQDVIIPVEFPHMVNPDPGRAYAREHRWGDRYRVTDDPVRWQRIRAAEPGKLVAYTFPDARGSGYDLAVDQMCFFFYFDNLVEELFFDNPSQAAPFIQRMADVLDPDIPSALHDRSVPAVAMLADLWADSSARMSWQWRHRAAGHWMDYLWANLAEAVDRYRGTAPTSIGSYLRIRRASIGLTPVLDMYEVADGFEVPAGVYRQSDIRRLQTLACDLTVLGNDLVSHDKEDAVGDTYNAVIILRDHHGLSQRQAINQINAEFVRRAAEFHHLQGRLPGLCEALSFSSHDPALGGPGPGGRRAIRLPLPGTPLCPHDATLSLGECLHTWVGGHIDWMREAPRYAAEHALPGGRLAEA</sequence>
<evidence type="ECO:0000256" key="2">
    <source>
        <dbReference type="RuleBase" id="RU366034"/>
    </source>
</evidence>
<reference evidence="3" key="1">
    <citation type="journal article" date="2014" name="Int. J. Syst. Evol. Microbiol.">
        <title>Complete genome sequence of Corynebacterium casei LMG S-19264T (=DSM 44701T), isolated from a smear-ripened cheese.</title>
        <authorList>
            <consortium name="US DOE Joint Genome Institute (JGI-PGF)"/>
            <person name="Walter F."/>
            <person name="Albersmeier A."/>
            <person name="Kalinowski J."/>
            <person name="Ruckert C."/>
        </authorList>
    </citation>
    <scope>NUCLEOTIDE SEQUENCE</scope>
    <source>
        <strain evidence="3">JCM 4633</strain>
    </source>
</reference>
<dbReference type="Gene3D" id="1.10.600.10">
    <property type="entry name" value="Farnesyl Diphosphate Synthase"/>
    <property type="match status" value="1"/>
</dbReference>